<feature type="compositionally biased region" description="Polar residues" evidence="1">
    <location>
        <begin position="736"/>
        <end position="751"/>
    </location>
</feature>
<dbReference type="InterPro" id="IPR055509">
    <property type="entry name" value="DUF7082"/>
</dbReference>
<accession>A0A8H3UI43</accession>
<evidence type="ECO:0000313" key="3">
    <source>
        <dbReference type="EMBL" id="KAE9971147.1"/>
    </source>
</evidence>
<dbReference type="GO" id="GO:0005634">
    <property type="term" value="C:nucleus"/>
    <property type="evidence" value="ECO:0007669"/>
    <property type="project" value="TreeGrafter"/>
</dbReference>
<feature type="region of interest" description="Disordered" evidence="1">
    <location>
        <begin position="320"/>
        <end position="357"/>
    </location>
</feature>
<reference evidence="3 4" key="1">
    <citation type="submission" date="2019-07" db="EMBL/GenBank/DDBJ databases">
        <title>Venturia inaequalis Genome Resource.</title>
        <authorList>
            <person name="Lichtner F.J."/>
        </authorList>
    </citation>
    <scope>NUCLEOTIDE SEQUENCE [LARGE SCALE GENOMIC DNA]</scope>
    <source>
        <strain evidence="3 4">DMI_063113</strain>
    </source>
</reference>
<feature type="compositionally biased region" description="Polar residues" evidence="1">
    <location>
        <begin position="332"/>
        <end position="352"/>
    </location>
</feature>
<dbReference type="EMBL" id="WNWR01000690">
    <property type="protein sequence ID" value="KAE9971147.1"/>
    <property type="molecule type" value="Genomic_DNA"/>
</dbReference>
<comment type="caution">
    <text evidence="3">The sequence shown here is derived from an EMBL/GenBank/DDBJ whole genome shotgun (WGS) entry which is preliminary data.</text>
</comment>
<protein>
    <recommendedName>
        <fullName evidence="2">DUF7082 domain-containing protein</fullName>
    </recommendedName>
</protein>
<keyword evidence="4" id="KW-1185">Reference proteome</keyword>
<sequence length="803" mass="88441">MAAPVVDADKGEEGTGSGTCIGTGTGTGTLRSTALCIGHDISWYRVKSGLPRGTSLAAYYPFTVRDNTLVPDNSLKAYYPPQQSARLVDWFWQHSRRGADHGFLDIAAGSSVVQLSMSGYEKPQDSYVYGYTPARSSQEQGYPGLTQPAFDPQYPSTDANPPHAASSTHQMPYLGEPFEPRDTAFQSAPSAPLIDARSRSSPEITSTGPFSGIASEIFRLKFRSLIDYTGQNVSFFLMFGGAESKATLTKNYHLDPYYHYTLEAQIPSFASTKASEGTMPFLLEVLGENSQPITMKTLENFTYLDLSPYSSYSPTLQHKKRKFEDDSPGYGQVSSKRVASQPLQTRSSSTFPPNAEPIMYNNNYDSGIYSLPSTYDRQLAPPRSYMQPIAQKPSYQYSQSPQARGSMAERTPSVGAYSSYSNVRHPSYSPQMPNTPQTSLAHIEAATSVNTPPLIRTSILQPQSTTAVRNPSFNPHALFNSSKAEIDIQGDLQAMCDGWTEEELKAKRRLVEFQRSQEGSVITTSFRPVTIEERMPNSPCISCIWWEEHNRYYVTSVDTIQLLESLVGVRFTVEEKNRIRRNLEGYKPMTVSKQKEDCESFFRLIMGFPNPKPRNIEKDVKVFLWSNLETALKKIIGKYSASYASTMSVLPTSSNGGYGSSVTEAAVLYPTASPQSATSSIGTHPFHQSMTSTAMASTLSGHIGLEVTTGAYDPPRNLAHPHSTMGQWQTQYSPASGISQYATGPSPSGRSSWEMHPFNEHGSPGTAETAQHGQYYRGEAPSEHLHSPGSKSYPPHSQPTSRS</sequence>
<dbReference type="PANTHER" id="PTHR39463:SF1">
    <property type="entry name" value="MEDUSA"/>
    <property type="match status" value="1"/>
</dbReference>
<evidence type="ECO:0000313" key="4">
    <source>
        <dbReference type="Proteomes" id="UP000490939"/>
    </source>
</evidence>
<gene>
    <name evidence="3" type="ORF">EG327_009987</name>
</gene>
<dbReference type="PANTHER" id="PTHR39463">
    <property type="entry name" value="MEDUSA"/>
    <property type="match status" value="1"/>
</dbReference>
<dbReference type="Pfam" id="PF23305">
    <property type="entry name" value="DUF7082"/>
    <property type="match status" value="1"/>
</dbReference>
<evidence type="ECO:0000259" key="2">
    <source>
        <dbReference type="Pfam" id="PF23305"/>
    </source>
</evidence>
<dbReference type="AlphaFoldDB" id="A0A8H3UI43"/>
<feature type="region of interest" description="Disordered" evidence="1">
    <location>
        <begin position="736"/>
        <end position="803"/>
    </location>
</feature>
<dbReference type="Proteomes" id="UP000490939">
    <property type="component" value="Unassembled WGS sequence"/>
</dbReference>
<evidence type="ECO:0000256" key="1">
    <source>
        <dbReference type="SAM" id="MobiDB-lite"/>
    </source>
</evidence>
<organism evidence="3 4">
    <name type="scientific">Venturia inaequalis</name>
    <name type="common">Apple scab fungus</name>
    <dbReference type="NCBI Taxonomy" id="5025"/>
    <lineage>
        <taxon>Eukaryota</taxon>
        <taxon>Fungi</taxon>
        <taxon>Dikarya</taxon>
        <taxon>Ascomycota</taxon>
        <taxon>Pezizomycotina</taxon>
        <taxon>Dothideomycetes</taxon>
        <taxon>Pleosporomycetidae</taxon>
        <taxon>Venturiales</taxon>
        <taxon>Venturiaceae</taxon>
        <taxon>Venturia</taxon>
    </lineage>
</organism>
<feature type="domain" description="DUF7082" evidence="2">
    <location>
        <begin position="483"/>
        <end position="636"/>
    </location>
</feature>
<proteinExistence type="predicted"/>
<name>A0A8H3UI43_VENIN</name>